<dbReference type="GO" id="GO:0031261">
    <property type="term" value="C:DNA replication preinitiation complex"/>
    <property type="evidence" value="ECO:0007669"/>
    <property type="project" value="TreeGrafter"/>
</dbReference>
<feature type="compositionally biased region" description="Basic residues" evidence="1">
    <location>
        <begin position="415"/>
        <end position="425"/>
    </location>
</feature>
<gene>
    <name evidence="3" type="ORF">C8A01DRAFT_12055</name>
</gene>
<feature type="region of interest" description="Disordered" evidence="1">
    <location>
        <begin position="253"/>
        <end position="317"/>
    </location>
</feature>
<feature type="region of interest" description="Disordered" evidence="1">
    <location>
        <begin position="406"/>
        <end position="427"/>
    </location>
</feature>
<evidence type="ECO:0000259" key="2">
    <source>
        <dbReference type="Pfam" id="PF08639"/>
    </source>
</evidence>
<evidence type="ECO:0000256" key="1">
    <source>
        <dbReference type="SAM" id="MobiDB-lite"/>
    </source>
</evidence>
<dbReference type="PANTHER" id="PTHR28067:SF1">
    <property type="entry name" value="DNA REPLICATION REGULATOR SLD3"/>
    <property type="match status" value="1"/>
</dbReference>
<dbReference type="InterPro" id="IPR042511">
    <property type="entry name" value="Sld3"/>
</dbReference>
<dbReference type="Gene3D" id="1.20.58.2130">
    <property type="match status" value="1"/>
</dbReference>
<feature type="compositionally biased region" description="Low complexity" evidence="1">
    <location>
        <begin position="31"/>
        <end position="44"/>
    </location>
</feature>
<keyword evidence="4" id="KW-1185">Reference proteome</keyword>
<feature type="compositionally biased region" description="Polar residues" evidence="1">
    <location>
        <begin position="1"/>
        <end position="13"/>
    </location>
</feature>
<dbReference type="Pfam" id="PF08639">
    <property type="entry name" value="Sld3_STD"/>
    <property type="match status" value="1"/>
</dbReference>
<dbReference type="PANTHER" id="PTHR28067">
    <property type="entry name" value="DNA REPLICATION REGULATOR SLD3"/>
    <property type="match status" value="1"/>
</dbReference>
<organism evidence="3 4">
    <name type="scientific">Parachaetomium inaequale</name>
    <dbReference type="NCBI Taxonomy" id="2588326"/>
    <lineage>
        <taxon>Eukaryota</taxon>
        <taxon>Fungi</taxon>
        <taxon>Dikarya</taxon>
        <taxon>Ascomycota</taxon>
        <taxon>Pezizomycotina</taxon>
        <taxon>Sordariomycetes</taxon>
        <taxon>Sordariomycetidae</taxon>
        <taxon>Sordariales</taxon>
        <taxon>Chaetomiaceae</taxon>
        <taxon>Parachaetomium</taxon>
    </lineage>
</organism>
<feature type="region of interest" description="Disordered" evidence="1">
    <location>
        <begin position="1"/>
        <end position="93"/>
    </location>
</feature>
<feature type="region of interest" description="Disordered" evidence="1">
    <location>
        <begin position="601"/>
        <end position="642"/>
    </location>
</feature>
<dbReference type="Proteomes" id="UP001303115">
    <property type="component" value="Unassembled WGS sequence"/>
</dbReference>
<feature type="compositionally biased region" description="Basic and acidic residues" evidence="1">
    <location>
        <begin position="16"/>
        <end position="30"/>
    </location>
</feature>
<evidence type="ECO:0000313" key="3">
    <source>
        <dbReference type="EMBL" id="KAK4044528.1"/>
    </source>
</evidence>
<feature type="region of interest" description="Disordered" evidence="1">
    <location>
        <begin position="823"/>
        <end position="883"/>
    </location>
</feature>
<proteinExistence type="predicted"/>
<evidence type="ECO:0000313" key="4">
    <source>
        <dbReference type="Proteomes" id="UP001303115"/>
    </source>
</evidence>
<dbReference type="AlphaFoldDB" id="A0AAN6SWD7"/>
<dbReference type="GO" id="GO:0006270">
    <property type="term" value="P:DNA replication initiation"/>
    <property type="evidence" value="ECO:0007669"/>
    <property type="project" value="InterPro"/>
</dbReference>
<protein>
    <submittedName>
        <fullName evidence="3">DNA replication regulator SLD3-domain-containing protein</fullName>
    </submittedName>
</protein>
<comment type="caution">
    <text evidence="3">The sequence shown here is derived from an EMBL/GenBank/DDBJ whole genome shotgun (WGS) entry which is preliminary data.</text>
</comment>
<sequence>MSSVVGQSASASRPGSRLDNRFDSRFETRPSSRPSSRASARPSSVAGTRPSAYDAEFNRTRPQSRQSLPGPGSASPGSGKRKRNPPTAADDGLLKGSIVLKPHPSSLIVKPRILHPLMLLPRESLPLSALDLSQPHGDFPASRLFESKIKILDLEGRLGSNILLARSETTRMVYAVERESNGLYVLCKLGAWVDIEALSQSATVVCRERMRSSKPAKQENTAAVPLTTPSMYNESKRRRLAIEEIQSLVRKRSMSVIEKESPSQTTATTEERSASKEDTGQQTNSVQEPAEAPVESGPSIPSRPDTPAPVAAPMNDPLAQPDAEEIFQNIRAQYMEALYHSKGSLAYFAKGPLSRARAAFHMDWDSNLDMNDLVDFLKSFVMTTVVIDKKYRETIPEIVAKMKTLMQESENGAPKPRKRKAKKPKLGKDGLYPGEIDHIRRWWTSHQPVSSGDDEKALTATEHKYHVSCLRRRETQLQMILVLEILALEPVALAKGAECQLPGMESQVASREASQEPSAKKRNKHNLPVLLDVHADRLCIWQSTTLDEDKAMAESQVPAEGLEGEKPERANSDPLRDFCVDIIVPFFSARLPGPCDSLNRKLGGPVSQSPPKAKAAKPASAVKPKPGAPMKRPTALKRDKDRTLERALSVERSRRSVSRGPAATIALLRSASQTVIPGLKREASDSSLMGLIPRAESSSLKERPSNIFSRSVSLGGADMKAQKKAQVEAELKNAISALKKPNRTLAVKDIVEAAEKRASAGQLKKMKKPSRASGVQVKATPANNRYKDALAAEKAESQPTPFLDIPPSSASVVPASTLPRKFANRLPATNHRPADRVQATPARRPASSIPATGLRPSSVHETPGIPPSSPIMARKAAPPPAAPPMFAPAQPPRSRHLPVPAGRFGGAGDIPSSPGLGTLFETPIAPRSVKERLTVVDDTPIRSRLPLGIAGDGGNRAGGVKMKGLEKGLDGGGGSDGAGDAGGNENGDGNGNGTGTRGVKSIYQRLGWDTTDLDDIDDLL</sequence>
<feature type="region of interest" description="Disordered" evidence="1">
    <location>
        <begin position="964"/>
        <end position="998"/>
    </location>
</feature>
<feature type="compositionally biased region" description="Low complexity" evidence="1">
    <location>
        <begin position="67"/>
        <end position="78"/>
    </location>
</feature>
<feature type="compositionally biased region" description="Basic and acidic residues" evidence="1">
    <location>
        <begin position="269"/>
        <end position="279"/>
    </location>
</feature>
<feature type="domain" description="DNA replication regulator Sld3 C-terminal" evidence="2">
    <location>
        <begin position="325"/>
        <end position="843"/>
    </location>
</feature>
<name>A0AAN6SWD7_9PEZI</name>
<feature type="compositionally biased region" description="Low complexity" evidence="1">
    <location>
        <begin position="610"/>
        <end position="629"/>
    </location>
</feature>
<accession>A0AAN6SWD7</accession>
<dbReference type="InterPro" id="IPR013948">
    <property type="entry name" value="DNA_replication_reg_Sld3_C"/>
</dbReference>
<reference evidence="4" key="1">
    <citation type="journal article" date="2023" name="Mol. Phylogenet. Evol.">
        <title>Genome-scale phylogeny and comparative genomics of the fungal order Sordariales.</title>
        <authorList>
            <person name="Hensen N."/>
            <person name="Bonometti L."/>
            <person name="Westerberg I."/>
            <person name="Brannstrom I.O."/>
            <person name="Guillou S."/>
            <person name="Cros-Aarteil S."/>
            <person name="Calhoun S."/>
            <person name="Haridas S."/>
            <person name="Kuo A."/>
            <person name="Mondo S."/>
            <person name="Pangilinan J."/>
            <person name="Riley R."/>
            <person name="LaButti K."/>
            <person name="Andreopoulos B."/>
            <person name="Lipzen A."/>
            <person name="Chen C."/>
            <person name="Yan M."/>
            <person name="Daum C."/>
            <person name="Ng V."/>
            <person name="Clum A."/>
            <person name="Steindorff A."/>
            <person name="Ohm R.A."/>
            <person name="Martin F."/>
            <person name="Silar P."/>
            <person name="Natvig D.O."/>
            <person name="Lalanne C."/>
            <person name="Gautier V."/>
            <person name="Ament-Velasquez S.L."/>
            <person name="Kruys A."/>
            <person name="Hutchinson M.I."/>
            <person name="Powell A.J."/>
            <person name="Barry K."/>
            <person name="Miller A.N."/>
            <person name="Grigoriev I.V."/>
            <person name="Debuchy R."/>
            <person name="Gladieux P."/>
            <person name="Hiltunen Thoren M."/>
            <person name="Johannesson H."/>
        </authorList>
    </citation>
    <scope>NUCLEOTIDE SEQUENCE [LARGE SCALE GENOMIC DNA]</scope>
    <source>
        <strain evidence="4">CBS 284.82</strain>
    </source>
</reference>
<feature type="region of interest" description="Disordered" evidence="1">
    <location>
        <begin position="209"/>
        <end position="237"/>
    </location>
</feature>
<feature type="region of interest" description="Disordered" evidence="1">
    <location>
        <begin position="550"/>
        <end position="571"/>
    </location>
</feature>
<feature type="compositionally biased region" description="Gly residues" evidence="1">
    <location>
        <begin position="970"/>
        <end position="996"/>
    </location>
</feature>
<dbReference type="EMBL" id="MU854318">
    <property type="protein sequence ID" value="KAK4044528.1"/>
    <property type="molecule type" value="Genomic_DNA"/>
</dbReference>